<protein>
    <submittedName>
        <fullName evidence="1">Uncharacterized protein</fullName>
    </submittedName>
</protein>
<dbReference type="Pfam" id="PF10454">
    <property type="entry name" value="DUF2458"/>
    <property type="match status" value="1"/>
</dbReference>
<dbReference type="Proteomes" id="UP000326877">
    <property type="component" value="Unassembled WGS sequence"/>
</dbReference>
<reference evidence="1" key="1">
    <citation type="submission" date="2019-04" db="EMBL/GenBank/DDBJ databases">
        <title>Friends and foes A comparative genomics studyof 23 Aspergillus species from section Flavi.</title>
        <authorList>
            <consortium name="DOE Joint Genome Institute"/>
            <person name="Kjaerbolling I."/>
            <person name="Vesth T."/>
            <person name="Frisvad J.C."/>
            <person name="Nybo J.L."/>
            <person name="Theobald S."/>
            <person name="Kildgaard S."/>
            <person name="Isbrandt T."/>
            <person name="Kuo A."/>
            <person name="Sato A."/>
            <person name="Lyhne E.K."/>
            <person name="Kogle M.E."/>
            <person name="Wiebenga A."/>
            <person name="Kun R.S."/>
            <person name="Lubbers R.J."/>
            <person name="Makela M.R."/>
            <person name="Barry K."/>
            <person name="Chovatia M."/>
            <person name="Clum A."/>
            <person name="Daum C."/>
            <person name="Haridas S."/>
            <person name="He G."/>
            <person name="LaButti K."/>
            <person name="Lipzen A."/>
            <person name="Mondo S."/>
            <person name="Riley R."/>
            <person name="Salamov A."/>
            <person name="Simmons B.A."/>
            <person name="Magnuson J.K."/>
            <person name="Henrissat B."/>
            <person name="Mortensen U.H."/>
            <person name="Larsen T.O."/>
            <person name="Devries R.P."/>
            <person name="Grigoriev I.V."/>
            <person name="Machida M."/>
            <person name="Baker S.E."/>
            <person name="Andersen M.R."/>
        </authorList>
    </citation>
    <scope>NUCLEOTIDE SEQUENCE [LARGE SCALE GENOMIC DNA]</scope>
    <source>
        <strain evidence="1">IBT 14317</strain>
    </source>
</reference>
<gene>
    <name evidence="1" type="ORF">BDV23DRAFT_156710</name>
</gene>
<evidence type="ECO:0000313" key="1">
    <source>
        <dbReference type="EMBL" id="KAE8389694.1"/>
    </source>
</evidence>
<name>A0A5N7C6E2_PETAA</name>
<proteinExistence type="predicted"/>
<dbReference type="AlphaFoldDB" id="A0A5N7C6E2"/>
<sequence length="149" mass="17237">MRTVSQNEDLQRKIRWLIQQQHDHEKQWWAGREALVRKQKARVEKKKELDAVLRSVGAPVDEKEVSTVEEDRAELTNYDMKVYKASKQMADAMMSELRALQIPFFSIKQSLVVDSAGKAAESLNPGIGRDDLAVLRRRMLELLQDLCKE</sequence>
<dbReference type="EMBL" id="ML735262">
    <property type="protein sequence ID" value="KAE8389694.1"/>
    <property type="molecule type" value="Genomic_DNA"/>
</dbReference>
<organism evidence="1">
    <name type="scientific">Petromyces alliaceus</name>
    <name type="common">Aspergillus alliaceus</name>
    <dbReference type="NCBI Taxonomy" id="209559"/>
    <lineage>
        <taxon>Eukaryota</taxon>
        <taxon>Fungi</taxon>
        <taxon>Dikarya</taxon>
        <taxon>Ascomycota</taxon>
        <taxon>Pezizomycotina</taxon>
        <taxon>Eurotiomycetes</taxon>
        <taxon>Eurotiomycetidae</taxon>
        <taxon>Eurotiales</taxon>
        <taxon>Aspergillaceae</taxon>
        <taxon>Aspergillus</taxon>
        <taxon>Aspergillus subgen. Circumdati</taxon>
    </lineage>
</organism>
<dbReference type="OrthoDB" id="5363415at2759"/>
<dbReference type="InterPro" id="IPR018858">
    <property type="entry name" value="DUF2458"/>
</dbReference>
<accession>A0A5N7C6E2</accession>